<dbReference type="Gene3D" id="1.10.10.10">
    <property type="entry name" value="Winged helix-like DNA-binding domain superfamily/Winged helix DNA-binding domain"/>
    <property type="match status" value="1"/>
</dbReference>
<dbReference type="RefSeq" id="WP_014605330.1">
    <property type="nucleotide sequence ID" value="NZ_AP019753.1"/>
</dbReference>
<evidence type="ECO:0000313" key="2">
    <source>
        <dbReference type="Proteomes" id="UP000663901"/>
    </source>
</evidence>
<dbReference type="Pfam" id="PF04703">
    <property type="entry name" value="FaeA"/>
    <property type="match status" value="1"/>
</dbReference>
<dbReference type="InterPro" id="IPR006793">
    <property type="entry name" value="FaeA"/>
</dbReference>
<accession>A0A8A4KA01</accession>
<protein>
    <submittedName>
        <fullName evidence="1">Uncharacterized protein</fullName>
    </submittedName>
</protein>
<dbReference type="GeneID" id="57267382"/>
<gene>
    <name evidence="1" type="ORF">H0Z12_08000</name>
</gene>
<organism evidence="1 2">
    <name type="scientific">Pantoea ananas</name>
    <name type="common">Erwinia uredovora</name>
    <dbReference type="NCBI Taxonomy" id="553"/>
    <lineage>
        <taxon>Bacteria</taxon>
        <taxon>Pseudomonadati</taxon>
        <taxon>Pseudomonadota</taxon>
        <taxon>Gammaproteobacteria</taxon>
        <taxon>Enterobacterales</taxon>
        <taxon>Erwiniaceae</taxon>
        <taxon>Pantoea</taxon>
    </lineage>
</organism>
<reference evidence="1" key="1">
    <citation type="submission" date="2020-07" db="EMBL/GenBank/DDBJ databases">
        <title>Genome Sequences for Panteoa spp. that cause Center Rot in Onions.</title>
        <authorList>
            <person name="Asselin J.A."/>
            <person name="Helmann T."/>
            <person name="Beer S."/>
            <person name="Stodghill P."/>
        </authorList>
    </citation>
    <scope>NUCLEOTIDE SEQUENCE</scope>
    <source>
        <strain evidence="1">OC5a</strain>
    </source>
</reference>
<dbReference type="Proteomes" id="UP000663901">
    <property type="component" value="Chromosome"/>
</dbReference>
<name>A0A8A4KA01_PANAN</name>
<dbReference type="SUPFAM" id="SSF46785">
    <property type="entry name" value="Winged helix' DNA-binding domain"/>
    <property type="match status" value="1"/>
</dbReference>
<dbReference type="InterPro" id="IPR036390">
    <property type="entry name" value="WH_DNA-bd_sf"/>
</dbReference>
<dbReference type="GO" id="GO:0006355">
    <property type="term" value="P:regulation of DNA-templated transcription"/>
    <property type="evidence" value="ECO:0007669"/>
    <property type="project" value="InterPro"/>
</dbReference>
<sequence>MRNERLKQQCLAVLGTARDVDKGLSTRDIADALDISVYKTRLLLLDLEKEGRVKALPREKPWRGAARRWAGR</sequence>
<dbReference type="EMBL" id="CP059084">
    <property type="protein sequence ID" value="QTC47489.1"/>
    <property type="molecule type" value="Genomic_DNA"/>
</dbReference>
<evidence type="ECO:0000313" key="1">
    <source>
        <dbReference type="EMBL" id="QTC47489.1"/>
    </source>
</evidence>
<dbReference type="InterPro" id="IPR036388">
    <property type="entry name" value="WH-like_DNA-bd_sf"/>
</dbReference>
<proteinExistence type="predicted"/>
<dbReference type="AlphaFoldDB" id="A0A8A4KA01"/>